<name>A0A1G2T1X3_9BACT</name>
<proteinExistence type="predicted"/>
<feature type="transmembrane region" description="Helical" evidence="1">
    <location>
        <begin position="39"/>
        <end position="60"/>
    </location>
</feature>
<keyword evidence="1" id="KW-0472">Membrane</keyword>
<evidence type="ECO:0000256" key="1">
    <source>
        <dbReference type="SAM" id="Phobius"/>
    </source>
</evidence>
<dbReference type="Pfam" id="PF10861">
    <property type="entry name" value="DUF2784"/>
    <property type="match status" value="1"/>
</dbReference>
<accession>A0A1G2T1X3</accession>
<sequence length="139" mass="15714">MDYNFWADVTAVTHATIIVAVIVGLLISFRYKRFRPWEAGALIATVVLWSYFGNCPLTILEEKLRTLAGNPSGITNVGFTPFYANKLLGVSFTSRMVQQTTFFTGGALFAASIEWLSPVMHLELFRARRLFRKAKRKFA</sequence>
<dbReference type="AlphaFoldDB" id="A0A1G2T1X3"/>
<evidence type="ECO:0000313" key="3">
    <source>
        <dbReference type="Proteomes" id="UP000178107"/>
    </source>
</evidence>
<dbReference type="EMBL" id="MHVH01000003">
    <property type="protein sequence ID" value="OHA90631.1"/>
    <property type="molecule type" value="Genomic_DNA"/>
</dbReference>
<evidence type="ECO:0000313" key="2">
    <source>
        <dbReference type="EMBL" id="OHA90631.1"/>
    </source>
</evidence>
<gene>
    <name evidence="2" type="ORF">A2838_02850</name>
</gene>
<organism evidence="2 3">
    <name type="scientific">Candidatus Zambryskibacteria bacterium RIFCSPHIGHO2_01_FULL_46_25</name>
    <dbReference type="NCBI Taxonomy" id="1802738"/>
    <lineage>
        <taxon>Bacteria</taxon>
        <taxon>Candidatus Zambryskiibacteriota</taxon>
    </lineage>
</organism>
<protein>
    <recommendedName>
        <fullName evidence="4">DUF2784 domain-containing protein</fullName>
    </recommendedName>
</protein>
<comment type="caution">
    <text evidence="2">The sequence shown here is derived from an EMBL/GenBank/DDBJ whole genome shotgun (WGS) entry which is preliminary data.</text>
</comment>
<feature type="transmembrane region" description="Helical" evidence="1">
    <location>
        <begin position="6"/>
        <end position="27"/>
    </location>
</feature>
<keyword evidence="1" id="KW-1133">Transmembrane helix</keyword>
<dbReference type="InterPro" id="IPR021218">
    <property type="entry name" value="DUF2784"/>
</dbReference>
<reference evidence="2 3" key="1">
    <citation type="journal article" date="2016" name="Nat. Commun.">
        <title>Thousands of microbial genomes shed light on interconnected biogeochemical processes in an aquifer system.</title>
        <authorList>
            <person name="Anantharaman K."/>
            <person name="Brown C.T."/>
            <person name="Hug L.A."/>
            <person name="Sharon I."/>
            <person name="Castelle C.J."/>
            <person name="Probst A.J."/>
            <person name="Thomas B.C."/>
            <person name="Singh A."/>
            <person name="Wilkins M.J."/>
            <person name="Karaoz U."/>
            <person name="Brodie E.L."/>
            <person name="Williams K.H."/>
            <person name="Hubbard S.S."/>
            <person name="Banfield J.F."/>
        </authorList>
    </citation>
    <scope>NUCLEOTIDE SEQUENCE [LARGE SCALE GENOMIC DNA]</scope>
</reference>
<feature type="transmembrane region" description="Helical" evidence="1">
    <location>
        <begin position="102"/>
        <end position="125"/>
    </location>
</feature>
<evidence type="ECO:0008006" key="4">
    <source>
        <dbReference type="Google" id="ProtNLM"/>
    </source>
</evidence>
<dbReference type="Proteomes" id="UP000178107">
    <property type="component" value="Unassembled WGS sequence"/>
</dbReference>
<keyword evidence="1" id="KW-0812">Transmembrane</keyword>